<evidence type="ECO:0000313" key="3">
    <source>
        <dbReference type="Proteomes" id="UP000727407"/>
    </source>
</evidence>
<dbReference type="OrthoDB" id="9986773at2759"/>
<sequence>MQHLRFDDKDTRAERVKTDKFAAISDIWTRFNENCAESFTPGKRMTIDQQLFPNKCCSWAVKCCGSVPTVARENITSVTSCKVAQTKKFLNVPLGSLRESCSEGEEENHQTSWKLKQELKDSLVDMYKANPKVNEELKQRLPSPIKRHCSETTPQTGFCGEVTQPDIAQAALETAAPEKKLK</sequence>
<dbReference type="Pfam" id="PF13843">
    <property type="entry name" value="DDE_Tnp_1_7"/>
    <property type="match status" value="1"/>
</dbReference>
<dbReference type="PANTHER" id="PTHR46599">
    <property type="entry name" value="PIGGYBAC TRANSPOSABLE ELEMENT-DERIVED PROTEIN 4"/>
    <property type="match status" value="1"/>
</dbReference>
<accession>A0A8J5C8J2</accession>
<feature type="domain" description="PiggyBac transposable element-derived protein" evidence="1">
    <location>
        <begin position="1"/>
        <end position="56"/>
    </location>
</feature>
<name>A0A8J5C8J2_CLAMG</name>
<dbReference type="AlphaFoldDB" id="A0A8J5C8J2"/>
<dbReference type="InterPro" id="IPR029526">
    <property type="entry name" value="PGBD"/>
</dbReference>
<proteinExistence type="predicted"/>
<feature type="non-terminal residue" evidence="2">
    <location>
        <position position="182"/>
    </location>
</feature>
<evidence type="ECO:0000259" key="1">
    <source>
        <dbReference type="Pfam" id="PF13843"/>
    </source>
</evidence>
<dbReference type="Proteomes" id="UP000727407">
    <property type="component" value="Unassembled WGS sequence"/>
</dbReference>
<comment type="caution">
    <text evidence="2">The sequence shown here is derived from an EMBL/GenBank/DDBJ whole genome shotgun (WGS) entry which is preliminary data.</text>
</comment>
<gene>
    <name evidence="2" type="ORF">DAT39_000658</name>
</gene>
<dbReference type="PANTHER" id="PTHR46599:SF6">
    <property type="entry name" value="DUAL SPECIFICITY PHOSPHATASE 26"/>
    <property type="match status" value="1"/>
</dbReference>
<reference evidence="2" key="1">
    <citation type="submission" date="2020-07" db="EMBL/GenBank/DDBJ databases">
        <title>Clarias magur genome sequencing, assembly and annotation.</title>
        <authorList>
            <person name="Kushwaha B."/>
            <person name="Kumar R."/>
            <person name="Das P."/>
            <person name="Joshi C.G."/>
            <person name="Kumar D."/>
            <person name="Nagpure N.S."/>
            <person name="Pandey M."/>
            <person name="Agarwal S."/>
            <person name="Srivastava S."/>
            <person name="Singh M."/>
            <person name="Sahoo L."/>
            <person name="Jayasankar P."/>
            <person name="Meher P.K."/>
            <person name="Koringa P.G."/>
            <person name="Iquebal M.A."/>
            <person name="Das S.P."/>
            <person name="Bit A."/>
            <person name="Patnaik S."/>
            <person name="Patel N."/>
            <person name="Shah T.M."/>
            <person name="Hinsu A."/>
            <person name="Jena J.K."/>
        </authorList>
    </citation>
    <scope>NUCLEOTIDE SEQUENCE</scope>
    <source>
        <strain evidence="2">CIFAMagur01</strain>
        <tissue evidence="2">Testis</tissue>
    </source>
</reference>
<organism evidence="2 3">
    <name type="scientific">Clarias magur</name>
    <name type="common">Asian catfish</name>
    <name type="synonym">Macropteronotus magur</name>
    <dbReference type="NCBI Taxonomy" id="1594786"/>
    <lineage>
        <taxon>Eukaryota</taxon>
        <taxon>Metazoa</taxon>
        <taxon>Chordata</taxon>
        <taxon>Craniata</taxon>
        <taxon>Vertebrata</taxon>
        <taxon>Euteleostomi</taxon>
        <taxon>Actinopterygii</taxon>
        <taxon>Neopterygii</taxon>
        <taxon>Teleostei</taxon>
        <taxon>Ostariophysi</taxon>
        <taxon>Siluriformes</taxon>
        <taxon>Clariidae</taxon>
        <taxon>Clarias</taxon>
    </lineage>
</organism>
<dbReference type="EMBL" id="QNUK01000003">
    <property type="protein sequence ID" value="KAF5909670.1"/>
    <property type="molecule type" value="Genomic_DNA"/>
</dbReference>
<keyword evidence="3" id="KW-1185">Reference proteome</keyword>
<evidence type="ECO:0000313" key="2">
    <source>
        <dbReference type="EMBL" id="KAF5909670.1"/>
    </source>
</evidence>
<protein>
    <submittedName>
        <fullName evidence="2">Mirror-image polydactyly 1 protein isoform X1</fullName>
    </submittedName>
</protein>